<keyword evidence="4" id="KW-0449">Lipoprotein</keyword>
<dbReference type="GO" id="GO:0051205">
    <property type="term" value="P:protein insertion into membrane"/>
    <property type="evidence" value="ECO:0007669"/>
    <property type="project" value="UniProtKB-UniRule"/>
</dbReference>
<accession>A0A7W5K2S8</accession>
<dbReference type="Proteomes" id="UP000553442">
    <property type="component" value="Unassembled WGS sequence"/>
</dbReference>
<evidence type="ECO:0000256" key="1">
    <source>
        <dbReference type="ARBA" id="ARBA00022729"/>
    </source>
</evidence>
<keyword evidence="1 4" id="KW-0732">Signal</keyword>
<feature type="domain" description="Outer membrane protein assembly factor BamE" evidence="6">
    <location>
        <begin position="33"/>
        <end position="101"/>
    </location>
</feature>
<dbReference type="RefSeq" id="WP_183330937.1">
    <property type="nucleotide sequence ID" value="NZ_JACHZF010000010.1"/>
</dbReference>
<feature type="compositionally biased region" description="Basic and acidic residues" evidence="5">
    <location>
        <begin position="104"/>
        <end position="115"/>
    </location>
</feature>
<gene>
    <name evidence="4" type="primary">bamE</name>
    <name evidence="7" type="ORF">BDK63_001700</name>
</gene>
<dbReference type="AlphaFoldDB" id="A0A7W5K2S8"/>
<evidence type="ECO:0000259" key="6">
    <source>
        <dbReference type="Pfam" id="PF04355"/>
    </source>
</evidence>
<comment type="subcellular location">
    <subcellularLocation>
        <location evidence="4">Cell outer membrane</location>
        <topology evidence="4">Lipid-anchor</topology>
    </subcellularLocation>
</comment>
<keyword evidence="3 4" id="KW-0998">Cell outer membrane</keyword>
<comment type="similarity">
    <text evidence="4">Belongs to the BamE family.</text>
</comment>
<proteinExistence type="inferred from homology"/>
<evidence type="ECO:0000256" key="5">
    <source>
        <dbReference type="SAM" id="MobiDB-lite"/>
    </source>
</evidence>
<dbReference type="InterPro" id="IPR026592">
    <property type="entry name" value="BamE"/>
</dbReference>
<sequence length="154" mass="17103">MQKLTRIVTLSAALLMASGCSYFGVYKRDIPQGNLVTADMVDQLRPGMSRDEVVYLMGRPLLEAPFDSSQWDYVFRLDEAYGEVERRRVTLTFAGNRLMDIQREGDLSQDIELRPTESVGPRVEGSDPLDGMPQQPRPDAGGTVPQGGETSSDF</sequence>
<dbReference type="PANTHER" id="PTHR37482:SF1">
    <property type="entry name" value="OUTER MEMBRANE PROTEIN ASSEMBLY FACTOR BAME"/>
    <property type="match status" value="1"/>
</dbReference>
<dbReference type="GO" id="GO:0030674">
    <property type="term" value="F:protein-macromolecule adaptor activity"/>
    <property type="evidence" value="ECO:0007669"/>
    <property type="project" value="TreeGrafter"/>
</dbReference>
<evidence type="ECO:0000256" key="2">
    <source>
        <dbReference type="ARBA" id="ARBA00023136"/>
    </source>
</evidence>
<evidence type="ECO:0000313" key="8">
    <source>
        <dbReference type="Proteomes" id="UP000553442"/>
    </source>
</evidence>
<comment type="function">
    <text evidence="4">Part of the outer membrane protein assembly complex, which is involved in assembly and insertion of beta-barrel proteins into the outer membrane.</text>
</comment>
<dbReference type="PANTHER" id="PTHR37482">
    <property type="entry name" value="OUTER MEMBRANE PROTEIN ASSEMBLY FACTOR BAME"/>
    <property type="match status" value="1"/>
</dbReference>
<keyword evidence="8" id="KW-1185">Reference proteome</keyword>
<protein>
    <recommendedName>
        <fullName evidence="4">Outer membrane protein assembly factor BamE</fullName>
    </recommendedName>
</protein>
<evidence type="ECO:0000256" key="3">
    <source>
        <dbReference type="ARBA" id="ARBA00023237"/>
    </source>
</evidence>
<dbReference type="InterPro" id="IPR037873">
    <property type="entry name" value="BamE-like"/>
</dbReference>
<organism evidence="7 8">
    <name type="scientific">Halomonas campaniensis</name>
    <dbReference type="NCBI Taxonomy" id="213554"/>
    <lineage>
        <taxon>Bacteria</taxon>
        <taxon>Pseudomonadati</taxon>
        <taxon>Pseudomonadota</taxon>
        <taxon>Gammaproteobacteria</taxon>
        <taxon>Oceanospirillales</taxon>
        <taxon>Halomonadaceae</taxon>
        <taxon>Halomonas</taxon>
    </lineage>
</organism>
<dbReference type="GO" id="GO:1990063">
    <property type="term" value="C:Bam protein complex"/>
    <property type="evidence" value="ECO:0007669"/>
    <property type="project" value="TreeGrafter"/>
</dbReference>
<comment type="caution">
    <text evidence="7">The sequence shown here is derived from an EMBL/GenBank/DDBJ whole genome shotgun (WGS) entry which is preliminary data.</text>
</comment>
<evidence type="ECO:0000313" key="7">
    <source>
        <dbReference type="EMBL" id="MBB3330828.1"/>
    </source>
</evidence>
<evidence type="ECO:0000256" key="4">
    <source>
        <dbReference type="HAMAP-Rule" id="MF_00925"/>
    </source>
</evidence>
<keyword evidence="4" id="KW-0564">Palmitate</keyword>
<feature type="region of interest" description="Disordered" evidence="5">
    <location>
        <begin position="104"/>
        <end position="154"/>
    </location>
</feature>
<dbReference type="Gene3D" id="3.30.1450.10">
    <property type="match status" value="1"/>
</dbReference>
<dbReference type="Pfam" id="PF04355">
    <property type="entry name" value="BamE"/>
    <property type="match status" value="1"/>
</dbReference>
<reference evidence="7 8" key="1">
    <citation type="submission" date="2020-08" db="EMBL/GenBank/DDBJ databases">
        <title>Genomic Encyclopedia of Archaeal and Bacterial Type Strains, Phase II (KMG-II): from individual species to whole genera.</title>
        <authorList>
            <person name="Goeker M."/>
        </authorList>
    </citation>
    <scope>NUCLEOTIDE SEQUENCE [LARGE SCALE GENOMIC DNA]</scope>
    <source>
        <strain evidence="7 8">5AG</strain>
    </source>
</reference>
<name>A0A7W5K2S8_9GAMM</name>
<dbReference type="HAMAP" id="MF_00925">
    <property type="entry name" value="OM_assembly_BamE"/>
    <property type="match status" value="1"/>
</dbReference>
<dbReference type="PROSITE" id="PS51257">
    <property type="entry name" value="PROKAR_LIPOPROTEIN"/>
    <property type="match status" value="1"/>
</dbReference>
<dbReference type="InterPro" id="IPR007450">
    <property type="entry name" value="BamE_dom"/>
</dbReference>
<dbReference type="EMBL" id="JACHZF010000010">
    <property type="protein sequence ID" value="MBB3330828.1"/>
    <property type="molecule type" value="Genomic_DNA"/>
</dbReference>
<keyword evidence="2 4" id="KW-0472">Membrane</keyword>
<dbReference type="GO" id="GO:0043165">
    <property type="term" value="P:Gram-negative-bacterium-type cell outer membrane assembly"/>
    <property type="evidence" value="ECO:0007669"/>
    <property type="project" value="UniProtKB-UniRule"/>
</dbReference>
<comment type="subunit">
    <text evidence="4">Part of the Bam complex.</text>
</comment>